<dbReference type="EMBL" id="VSSQ01093491">
    <property type="protein sequence ID" value="MPN38333.1"/>
    <property type="molecule type" value="Genomic_DNA"/>
</dbReference>
<proteinExistence type="predicted"/>
<reference evidence="1" key="1">
    <citation type="submission" date="2019-08" db="EMBL/GenBank/DDBJ databases">
        <authorList>
            <person name="Kucharzyk K."/>
            <person name="Murdoch R.W."/>
            <person name="Higgins S."/>
            <person name="Loffler F."/>
        </authorList>
    </citation>
    <scope>NUCLEOTIDE SEQUENCE</scope>
</reference>
<comment type="caution">
    <text evidence="1">The sequence shown here is derived from an EMBL/GenBank/DDBJ whole genome shotgun (WGS) entry which is preliminary data.</text>
</comment>
<organism evidence="1">
    <name type="scientific">bioreactor metagenome</name>
    <dbReference type="NCBI Taxonomy" id="1076179"/>
    <lineage>
        <taxon>unclassified sequences</taxon>
        <taxon>metagenomes</taxon>
        <taxon>ecological metagenomes</taxon>
    </lineage>
</organism>
<evidence type="ECO:0000313" key="1">
    <source>
        <dbReference type="EMBL" id="MPN38333.1"/>
    </source>
</evidence>
<gene>
    <name evidence="1" type="ORF">SDC9_185857</name>
</gene>
<name>A0A645HSG9_9ZZZZ</name>
<accession>A0A645HSG9</accession>
<sequence length="182" mass="20121">MNVDSGGKCLLHGGIIRQVCQHAQLNLRVIRGEDQAVLIMRDKGFAQFAAHFVSNRNILQIRFGGGQSACHRQRLLKVGMDSAVFIDCIAQSLDIGRVQFGNLPVIHDLFNDGVFVDQSVQDRLIGGIPGFCFLAVRQIQLFKQNHAQLLGGRDIEFFSGSLIDLRLNPGDFPLHFPAGLIQ</sequence>
<dbReference type="AlphaFoldDB" id="A0A645HSG9"/>
<protein>
    <submittedName>
        <fullName evidence="1">Uncharacterized protein</fullName>
    </submittedName>
</protein>